<evidence type="ECO:0000313" key="8">
    <source>
        <dbReference type="EnsemblMetazoa" id="Aqu2.1.07476_001"/>
    </source>
</evidence>
<feature type="zinc finger region" description="TRAF-type" evidence="4">
    <location>
        <begin position="110"/>
        <end position="160"/>
    </location>
</feature>
<sequence>MEKFSKDELSFVEEVPKQIEIECPICLNILTNPRQVSCCGKNFCESCIGKEGVLGKWMGRRNRACPMCKELGYDSFIDKNLSRIINGLQVYCTNKPKGCQWKGNLKDLSTHLKKGKRYGDCQFEEVKCRYDKCQTKDQRQSLIDHEKDNCNQRTYRCEYCFTSHSFIFITGDHLKACPKYPTKCPNSCASSIMPRDSVPAHLTRCPLEPVDCVFSWAGCNDKPLRKDVHVHTADTKHMTLLAVACGQLKKENEQIKEEMKKIKNDKVKMAARMASFLGVINCDTYPILPVTVNRRSDPVHFYTEVGGHHMSAAFDSDRNICLAFHEGKFDKIHEIGYPKIYTQNPKDDTIMEEVSIDSYQKTEVDIFKLRHHGYSGFYHVQGVIKVDPSLLGSRQLTSITIVLNSHNKLLIKK</sequence>
<evidence type="ECO:0000256" key="4">
    <source>
        <dbReference type="PROSITE-ProRule" id="PRU00207"/>
    </source>
</evidence>
<feature type="zinc finger region" description="TRAF-type" evidence="4">
    <location>
        <begin position="173"/>
        <end position="219"/>
    </location>
</feature>
<dbReference type="InterPro" id="IPR001293">
    <property type="entry name" value="Znf_TRAF"/>
</dbReference>
<dbReference type="Gene3D" id="3.30.40.10">
    <property type="entry name" value="Zinc/RING finger domain, C3HC4 (zinc finger)"/>
    <property type="match status" value="3"/>
</dbReference>
<keyword evidence="5" id="KW-0175">Coiled coil</keyword>
<feature type="domain" description="TRAF-type" evidence="7">
    <location>
        <begin position="110"/>
        <end position="160"/>
    </location>
</feature>
<dbReference type="Pfam" id="PF02176">
    <property type="entry name" value="zf-TRAF"/>
    <property type="match status" value="2"/>
</dbReference>
<dbReference type="OrthoDB" id="5962428at2759"/>
<evidence type="ECO:0000256" key="1">
    <source>
        <dbReference type="ARBA" id="ARBA00022723"/>
    </source>
</evidence>
<dbReference type="PROSITE" id="PS50089">
    <property type="entry name" value="ZF_RING_2"/>
    <property type="match status" value="1"/>
</dbReference>
<dbReference type="eggNOG" id="KOG0297">
    <property type="taxonomic scope" value="Eukaryota"/>
</dbReference>
<keyword evidence="1 4" id="KW-0479">Metal-binding</keyword>
<evidence type="ECO:0000259" key="6">
    <source>
        <dbReference type="PROSITE" id="PS50089"/>
    </source>
</evidence>
<evidence type="ECO:0000256" key="5">
    <source>
        <dbReference type="SAM" id="Coils"/>
    </source>
</evidence>
<proteinExistence type="predicted"/>
<dbReference type="AlphaFoldDB" id="A0A1X7SZ63"/>
<feature type="coiled-coil region" evidence="5">
    <location>
        <begin position="245"/>
        <end position="272"/>
    </location>
</feature>
<keyword evidence="3 4" id="KW-0862">Zinc</keyword>
<dbReference type="InParanoid" id="A0A1X7SZ63"/>
<evidence type="ECO:0000256" key="2">
    <source>
        <dbReference type="ARBA" id="ARBA00022771"/>
    </source>
</evidence>
<protein>
    <recommendedName>
        <fullName evidence="9">RING-type domain-containing protein</fullName>
    </recommendedName>
</protein>
<dbReference type="SMART" id="SM00184">
    <property type="entry name" value="RING"/>
    <property type="match status" value="1"/>
</dbReference>
<dbReference type="SUPFAM" id="SSF57850">
    <property type="entry name" value="RING/U-box"/>
    <property type="match status" value="1"/>
</dbReference>
<reference evidence="8" key="1">
    <citation type="submission" date="2017-05" db="UniProtKB">
        <authorList>
            <consortium name="EnsemblMetazoa"/>
        </authorList>
    </citation>
    <scope>IDENTIFICATION</scope>
</reference>
<feature type="domain" description="TRAF-type" evidence="7">
    <location>
        <begin position="173"/>
        <end position="219"/>
    </location>
</feature>
<dbReference type="EnsemblMetazoa" id="Aqu2.1.07476_001">
    <property type="protein sequence ID" value="Aqu2.1.07476_001"/>
    <property type="gene ID" value="Aqu2.1.07476"/>
</dbReference>
<evidence type="ECO:0000256" key="3">
    <source>
        <dbReference type="ARBA" id="ARBA00022833"/>
    </source>
</evidence>
<accession>A0A1X7SZ63</accession>
<dbReference type="Pfam" id="PF13445">
    <property type="entry name" value="zf-RING_UBOX"/>
    <property type="match status" value="1"/>
</dbReference>
<keyword evidence="2 4" id="KW-0863">Zinc-finger</keyword>
<dbReference type="InterPro" id="IPR013083">
    <property type="entry name" value="Znf_RING/FYVE/PHD"/>
</dbReference>
<feature type="domain" description="RING-type" evidence="6">
    <location>
        <begin position="23"/>
        <end position="69"/>
    </location>
</feature>
<organism evidence="8">
    <name type="scientific">Amphimedon queenslandica</name>
    <name type="common">Sponge</name>
    <dbReference type="NCBI Taxonomy" id="400682"/>
    <lineage>
        <taxon>Eukaryota</taxon>
        <taxon>Metazoa</taxon>
        <taxon>Porifera</taxon>
        <taxon>Demospongiae</taxon>
        <taxon>Heteroscleromorpha</taxon>
        <taxon>Haplosclerida</taxon>
        <taxon>Niphatidae</taxon>
        <taxon>Amphimedon</taxon>
    </lineage>
</organism>
<dbReference type="PROSITE" id="PS50145">
    <property type="entry name" value="ZF_TRAF"/>
    <property type="match status" value="2"/>
</dbReference>
<evidence type="ECO:0008006" key="9">
    <source>
        <dbReference type="Google" id="ProtNLM"/>
    </source>
</evidence>
<evidence type="ECO:0000259" key="7">
    <source>
        <dbReference type="PROSITE" id="PS50145"/>
    </source>
</evidence>
<name>A0A1X7SZ63_AMPQE</name>
<dbReference type="PANTHER" id="PTHR10131">
    <property type="entry name" value="TNF RECEPTOR ASSOCIATED FACTOR"/>
    <property type="match status" value="1"/>
</dbReference>
<dbReference type="InterPro" id="IPR027370">
    <property type="entry name" value="Znf-RING_euk"/>
</dbReference>
<dbReference type="SUPFAM" id="SSF49599">
    <property type="entry name" value="TRAF domain-like"/>
    <property type="match status" value="1"/>
</dbReference>
<dbReference type="PANTHER" id="PTHR10131:SF94">
    <property type="entry name" value="TNF RECEPTOR-ASSOCIATED FACTOR 4"/>
    <property type="match status" value="1"/>
</dbReference>
<dbReference type="GO" id="GO:0008270">
    <property type="term" value="F:zinc ion binding"/>
    <property type="evidence" value="ECO:0007669"/>
    <property type="project" value="UniProtKB-KW"/>
</dbReference>
<dbReference type="InterPro" id="IPR001841">
    <property type="entry name" value="Znf_RING"/>
</dbReference>